<dbReference type="SUPFAM" id="SSF53850">
    <property type="entry name" value="Periplasmic binding protein-like II"/>
    <property type="match status" value="1"/>
</dbReference>
<reference evidence="2" key="1">
    <citation type="submission" date="2021-04" db="EMBL/GenBank/DDBJ databases">
        <title>Genome based classification of Actinospica acidithermotolerans sp. nov., an actinobacterium isolated from an Indonesian hot spring.</title>
        <authorList>
            <person name="Kusuma A.B."/>
            <person name="Putra K.E."/>
            <person name="Nafisah S."/>
            <person name="Loh J."/>
            <person name="Nouioui I."/>
            <person name="Goodfellow M."/>
        </authorList>
    </citation>
    <scope>NUCLEOTIDE SEQUENCE</scope>
    <source>
        <strain evidence="2">MGRD01-02</strain>
    </source>
</reference>
<dbReference type="Gene3D" id="3.40.190.10">
    <property type="entry name" value="Periplasmic binding protein-like II"/>
    <property type="match status" value="2"/>
</dbReference>
<dbReference type="InterPro" id="IPR050490">
    <property type="entry name" value="Bact_solute-bd_prot1"/>
</dbReference>
<proteinExistence type="predicted"/>
<dbReference type="PANTHER" id="PTHR43649:SF14">
    <property type="entry name" value="BLR3389 PROTEIN"/>
    <property type="match status" value="1"/>
</dbReference>
<feature type="signal peptide" evidence="1">
    <location>
        <begin position="1"/>
        <end position="27"/>
    </location>
</feature>
<name>A0A941E9C7_9ACTN</name>
<evidence type="ECO:0000313" key="2">
    <source>
        <dbReference type="EMBL" id="MBR7826967.1"/>
    </source>
</evidence>
<evidence type="ECO:0000313" key="3">
    <source>
        <dbReference type="Proteomes" id="UP000676325"/>
    </source>
</evidence>
<dbReference type="RefSeq" id="WP_212518113.1">
    <property type="nucleotide sequence ID" value="NZ_JAGSOH010000026.1"/>
</dbReference>
<dbReference type="PROSITE" id="PS51257">
    <property type="entry name" value="PROKAR_LIPOPROTEIN"/>
    <property type="match status" value="1"/>
</dbReference>
<dbReference type="InterPro" id="IPR006059">
    <property type="entry name" value="SBP"/>
</dbReference>
<gene>
    <name evidence="2" type="ORF">KDK95_11685</name>
</gene>
<keyword evidence="3" id="KW-1185">Reference proteome</keyword>
<protein>
    <submittedName>
        <fullName evidence="2">Extracellular solute-binding protein</fullName>
    </submittedName>
</protein>
<dbReference type="InterPro" id="IPR006311">
    <property type="entry name" value="TAT_signal"/>
</dbReference>
<organism evidence="2 3">
    <name type="scientific">Actinospica acidithermotolerans</name>
    <dbReference type="NCBI Taxonomy" id="2828514"/>
    <lineage>
        <taxon>Bacteria</taxon>
        <taxon>Bacillati</taxon>
        <taxon>Actinomycetota</taxon>
        <taxon>Actinomycetes</taxon>
        <taxon>Catenulisporales</taxon>
        <taxon>Actinospicaceae</taxon>
        <taxon>Actinospica</taxon>
    </lineage>
</organism>
<accession>A0A941E9C7</accession>
<dbReference type="PANTHER" id="PTHR43649">
    <property type="entry name" value="ARABINOSE-BINDING PROTEIN-RELATED"/>
    <property type="match status" value="1"/>
</dbReference>
<sequence length="451" mass="46404">MTSISKNRRRRGALAAGALATVLAATAACSNSMGAAGSSGGGTADSSLFGGPAVTGVTLTVWHNTADPQALLDLYKAYEKESGNTIQLVDIPASTFPTTVQTKWATGARPDILEWHGNRTDLLSLNGSQTMVDLSSMSFVAKEGQLATLSGSLDGKTYAATIGMPTVFGLFYNKSVLAKAGLSVPKSYADLAADCTVLKAKDPGVIPLYEAGASGWPQQVLSSFDYVAQYNTGDSYASSILSGKTKLNDPNGPIVKGLEAYESLKAAGCFNSDATTGTWETSLKYVLSGKAAMVANGSDSVPMLDADADGDTATVDAAVGFTGVSATSSVAGYAPSPLGTYYVPKTGNTTKERAAIQFIEYVTGAGYGSYIQQAGTIPTLSGTATPKMQGLMQEIDTAYRNGATLTWNSQIPGSGNFGPESGKLLAGQETPQAVADKIEAYYTQASAAAGD</sequence>
<dbReference type="AlphaFoldDB" id="A0A941E9C7"/>
<dbReference type="Pfam" id="PF13416">
    <property type="entry name" value="SBP_bac_8"/>
    <property type="match status" value="1"/>
</dbReference>
<dbReference type="PROSITE" id="PS51318">
    <property type="entry name" value="TAT"/>
    <property type="match status" value="1"/>
</dbReference>
<feature type="chain" id="PRO_5037558714" evidence="1">
    <location>
        <begin position="28"/>
        <end position="451"/>
    </location>
</feature>
<comment type="caution">
    <text evidence="2">The sequence shown here is derived from an EMBL/GenBank/DDBJ whole genome shotgun (WGS) entry which is preliminary data.</text>
</comment>
<evidence type="ECO:0000256" key="1">
    <source>
        <dbReference type="SAM" id="SignalP"/>
    </source>
</evidence>
<dbReference type="Proteomes" id="UP000676325">
    <property type="component" value="Unassembled WGS sequence"/>
</dbReference>
<keyword evidence="1" id="KW-0732">Signal</keyword>
<dbReference type="EMBL" id="JAGSOH010000026">
    <property type="protein sequence ID" value="MBR7826967.1"/>
    <property type="molecule type" value="Genomic_DNA"/>
</dbReference>